<organism evidence="1 2">
    <name type="scientific">Alkalicaulis satelles</name>
    <dbReference type="NCBI Taxonomy" id="2609175"/>
    <lineage>
        <taxon>Bacteria</taxon>
        <taxon>Pseudomonadati</taxon>
        <taxon>Pseudomonadota</taxon>
        <taxon>Alphaproteobacteria</taxon>
        <taxon>Maricaulales</taxon>
        <taxon>Maricaulaceae</taxon>
        <taxon>Alkalicaulis</taxon>
    </lineage>
</organism>
<reference evidence="1 2" key="1">
    <citation type="submission" date="2019-09" db="EMBL/GenBank/DDBJ databases">
        <authorList>
            <person name="Kevbrin V."/>
            <person name="Grouzdev D.S."/>
        </authorList>
    </citation>
    <scope>NUCLEOTIDE SEQUENCE [LARGE SCALE GENOMIC DNA]</scope>
    <source>
        <strain evidence="1 2">G-192</strain>
    </source>
</reference>
<dbReference type="InterPro" id="IPR049874">
    <property type="entry name" value="ROK_cs"/>
</dbReference>
<dbReference type="Proteomes" id="UP000325122">
    <property type="component" value="Unassembled WGS sequence"/>
</dbReference>
<evidence type="ECO:0000313" key="1">
    <source>
        <dbReference type="EMBL" id="KAA5801694.1"/>
    </source>
</evidence>
<dbReference type="RefSeq" id="WP_150023882.1">
    <property type="nucleotide sequence ID" value="NZ_VWOJ01000004.1"/>
</dbReference>
<dbReference type="AlphaFoldDB" id="A0A5M6ZCR9"/>
<evidence type="ECO:0000313" key="2">
    <source>
        <dbReference type="Proteomes" id="UP000325122"/>
    </source>
</evidence>
<keyword evidence="2" id="KW-1185">Reference proteome</keyword>
<dbReference type="PANTHER" id="PTHR18964">
    <property type="entry name" value="ROK (REPRESSOR, ORF, KINASE) FAMILY"/>
    <property type="match status" value="1"/>
</dbReference>
<proteinExistence type="predicted"/>
<sequence>MARLGIDLGGTKIEAAIVEDDGAIHVRQRIPTPPGYQAKLEAIAALVQSVESRRGVHGLPAGLAHPGSHNPRTGLMRNANSTALNGQALDRDVSAALGREVRCANDANCFALSEARDGAGAGAHSVFGVILGTGVGGGLVIGGELITGAHGNAGEWGHTALPWPEAGEIPGPPCFCGLNGCVETWCSGPALAADHRRVTGQTLTADAIAAAASAGDEPARATLDRHAARLGRALASVVNIVDPEVIVLGGGLSNLTGLPERLETALAPWTFTDEPLTRIVRNTHGDSSGVRGAAWLWPA</sequence>
<dbReference type="CDD" id="cd24066">
    <property type="entry name" value="ASKHA_NBD_ROK_EcFRK-like"/>
    <property type="match status" value="1"/>
</dbReference>
<dbReference type="PROSITE" id="PS01125">
    <property type="entry name" value="ROK"/>
    <property type="match status" value="1"/>
</dbReference>
<dbReference type="InterPro" id="IPR043129">
    <property type="entry name" value="ATPase_NBD"/>
</dbReference>
<gene>
    <name evidence="1" type="ORF">F1654_12470</name>
</gene>
<comment type="caution">
    <text evidence="1">The sequence shown here is derived from an EMBL/GenBank/DDBJ whole genome shotgun (WGS) entry which is preliminary data.</text>
</comment>
<dbReference type="SUPFAM" id="SSF53067">
    <property type="entry name" value="Actin-like ATPase domain"/>
    <property type="match status" value="1"/>
</dbReference>
<protein>
    <submittedName>
        <fullName evidence="1">ROK family protein</fullName>
    </submittedName>
</protein>
<dbReference type="GO" id="GO:0004396">
    <property type="term" value="F:hexokinase activity"/>
    <property type="evidence" value="ECO:0007669"/>
    <property type="project" value="TreeGrafter"/>
</dbReference>
<dbReference type="Pfam" id="PF00480">
    <property type="entry name" value="ROK"/>
    <property type="match status" value="1"/>
</dbReference>
<dbReference type="Gene3D" id="3.30.420.40">
    <property type="match status" value="2"/>
</dbReference>
<accession>A0A5M6ZCR9</accession>
<dbReference type="PANTHER" id="PTHR18964:SF174">
    <property type="entry name" value="D-ALLOSE KINASE-RELATED"/>
    <property type="match status" value="1"/>
</dbReference>
<name>A0A5M6ZCR9_9PROT</name>
<dbReference type="EMBL" id="VWOJ01000004">
    <property type="protein sequence ID" value="KAA5801694.1"/>
    <property type="molecule type" value="Genomic_DNA"/>
</dbReference>
<dbReference type="InterPro" id="IPR000600">
    <property type="entry name" value="ROK"/>
</dbReference>